<dbReference type="SMART" id="SM00822">
    <property type="entry name" value="PKS_KR"/>
    <property type="match status" value="1"/>
</dbReference>
<feature type="domain" description="Ketoreductase" evidence="3">
    <location>
        <begin position="8"/>
        <end position="178"/>
    </location>
</feature>
<dbReference type="Pfam" id="PF00106">
    <property type="entry name" value="adh_short"/>
    <property type="match status" value="1"/>
</dbReference>
<keyword evidence="5" id="KW-1185">Reference proteome</keyword>
<reference evidence="4" key="1">
    <citation type="journal article" date="2014" name="Int. J. Syst. Evol. Microbiol.">
        <title>Complete genome of a new Firmicutes species belonging to the dominant human colonic microbiota ('Ruminococcus bicirculans') reveals two chromosomes and a selective capacity to utilize plant glucans.</title>
        <authorList>
            <consortium name="NISC Comparative Sequencing Program"/>
            <person name="Wegmann U."/>
            <person name="Louis P."/>
            <person name="Goesmann A."/>
            <person name="Henrissat B."/>
            <person name="Duncan S.H."/>
            <person name="Flint H.J."/>
        </authorList>
    </citation>
    <scope>NUCLEOTIDE SEQUENCE</scope>
    <source>
        <strain evidence="4">NBRC 108219</strain>
    </source>
</reference>
<dbReference type="InterPro" id="IPR002347">
    <property type="entry name" value="SDR_fam"/>
</dbReference>
<evidence type="ECO:0000313" key="5">
    <source>
        <dbReference type="Proteomes" id="UP001161391"/>
    </source>
</evidence>
<evidence type="ECO:0000256" key="1">
    <source>
        <dbReference type="ARBA" id="ARBA00006484"/>
    </source>
</evidence>
<dbReference type="Proteomes" id="UP001161391">
    <property type="component" value="Unassembled WGS sequence"/>
</dbReference>
<dbReference type="Gene3D" id="3.40.50.720">
    <property type="entry name" value="NAD(P)-binding Rossmann-like Domain"/>
    <property type="match status" value="1"/>
</dbReference>
<organism evidence="4 5">
    <name type="scientific">Algimonas ampicilliniresistens</name>
    <dbReference type="NCBI Taxonomy" id="1298735"/>
    <lineage>
        <taxon>Bacteria</taxon>
        <taxon>Pseudomonadati</taxon>
        <taxon>Pseudomonadota</taxon>
        <taxon>Alphaproteobacteria</taxon>
        <taxon>Maricaulales</taxon>
        <taxon>Robiginitomaculaceae</taxon>
        <taxon>Algimonas</taxon>
    </lineage>
</organism>
<gene>
    <name evidence="4" type="ORF">GCM10007853_13810</name>
</gene>
<dbReference type="EMBL" id="BSNK01000001">
    <property type="protein sequence ID" value="GLQ23507.1"/>
    <property type="molecule type" value="Genomic_DNA"/>
</dbReference>
<evidence type="ECO:0000313" key="4">
    <source>
        <dbReference type="EMBL" id="GLQ23507.1"/>
    </source>
</evidence>
<dbReference type="InterPro" id="IPR057326">
    <property type="entry name" value="KR_dom"/>
</dbReference>
<dbReference type="PANTHER" id="PTHR44196">
    <property type="entry name" value="DEHYDROGENASE/REDUCTASE SDR FAMILY MEMBER 7B"/>
    <property type="match status" value="1"/>
</dbReference>
<dbReference type="InterPro" id="IPR020904">
    <property type="entry name" value="Sc_DH/Rdtase_CS"/>
</dbReference>
<dbReference type="SUPFAM" id="SSF51735">
    <property type="entry name" value="NAD(P)-binding Rossmann-fold domains"/>
    <property type="match status" value="1"/>
</dbReference>
<evidence type="ECO:0000259" key="3">
    <source>
        <dbReference type="SMART" id="SM00822"/>
    </source>
</evidence>
<name>A0ABQ5V918_9PROT</name>
<protein>
    <submittedName>
        <fullName evidence="4">Oxidoreductase</fullName>
    </submittedName>
</protein>
<proteinExistence type="inferred from homology"/>
<comment type="caution">
    <text evidence="4">The sequence shown here is derived from an EMBL/GenBank/DDBJ whole genome shotgun (WGS) entry which is preliminary data.</text>
</comment>
<accession>A0ABQ5V918</accession>
<dbReference type="PANTHER" id="PTHR44196:SF4">
    <property type="entry name" value="SHORT CHAIN DEHYDROGENASE"/>
    <property type="match status" value="1"/>
</dbReference>
<dbReference type="InterPro" id="IPR036291">
    <property type="entry name" value="NAD(P)-bd_dom_sf"/>
</dbReference>
<evidence type="ECO:0000256" key="2">
    <source>
        <dbReference type="ARBA" id="ARBA00023002"/>
    </source>
</evidence>
<dbReference type="PRINTS" id="PR00081">
    <property type="entry name" value="GDHRDH"/>
</dbReference>
<comment type="similarity">
    <text evidence="1">Belongs to the short-chain dehydrogenases/reductases (SDR) family.</text>
</comment>
<dbReference type="RefSeq" id="WP_284389008.1">
    <property type="nucleotide sequence ID" value="NZ_BSNK01000001.1"/>
</dbReference>
<dbReference type="PROSITE" id="PS00061">
    <property type="entry name" value="ADH_SHORT"/>
    <property type="match status" value="1"/>
</dbReference>
<reference evidence="4" key="2">
    <citation type="submission" date="2023-01" db="EMBL/GenBank/DDBJ databases">
        <title>Draft genome sequence of Algimonas ampicilliniresistens strain NBRC 108219.</title>
        <authorList>
            <person name="Sun Q."/>
            <person name="Mori K."/>
        </authorList>
    </citation>
    <scope>NUCLEOTIDE SEQUENCE</scope>
    <source>
        <strain evidence="4">NBRC 108219</strain>
    </source>
</reference>
<keyword evidence="2" id="KW-0560">Oxidoreductase</keyword>
<sequence length="241" mass="25764">MTKPLDGRITLVTGASRGIGYAAAKALAAAGSHIVALARTQGGLEDLDDQIKAAGGTCSLVPMDLREFDQIDRLGGLLHERYGRLDGLLCNAAVLGDITPANHTTPKDWMRVIDVNMTAPARLIRSLDPLLRESDAGRAVFMTSSVAQAPRAYWGAYAASKAGMETFVRCWAEEIGDITNIKVNLLNPGGTRTQMRAKAMPGEDPSGLPSPDDIAPLIVEMLSPTYQTHDSCVAYRDWAVG</sequence>